<keyword evidence="5" id="KW-0067">ATP-binding</keyword>
<dbReference type="GO" id="GO:0003724">
    <property type="term" value="F:RNA helicase activity"/>
    <property type="evidence" value="ECO:0007669"/>
    <property type="project" value="UniProtKB-EC"/>
</dbReference>
<dbReference type="SMART" id="SM00487">
    <property type="entry name" value="DEXDc"/>
    <property type="match status" value="1"/>
</dbReference>
<dbReference type="Pfam" id="PF00271">
    <property type="entry name" value="Helicase_C"/>
    <property type="match status" value="1"/>
</dbReference>
<dbReference type="Pfam" id="PF26026">
    <property type="entry name" value="RNA_hel_CTD"/>
    <property type="match status" value="1"/>
</dbReference>
<evidence type="ECO:0000259" key="9">
    <source>
        <dbReference type="PROSITE" id="PS51194"/>
    </source>
</evidence>
<dbReference type="OMA" id="LFRVCNM"/>
<dbReference type="PROSITE" id="PS00690">
    <property type="entry name" value="DEAH_ATP_HELICASE"/>
    <property type="match status" value="1"/>
</dbReference>
<dbReference type="InterPro" id="IPR027417">
    <property type="entry name" value="P-loop_NTPase"/>
</dbReference>
<dbReference type="Pfam" id="PF00270">
    <property type="entry name" value="DEAD"/>
    <property type="match status" value="1"/>
</dbReference>
<evidence type="ECO:0000313" key="10">
    <source>
        <dbReference type="EMBL" id="KXS10462.1"/>
    </source>
</evidence>
<evidence type="ECO:0000256" key="4">
    <source>
        <dbReference type="ARBA" id="ARBA00022806"/>
    </source>
</evidence>
<dbReference type="FunFam" id="3.40.50.300:FF:000500">
    <property type="entry name" value="ATP-dependent RNA helicase DHX29"/>
    <property type="match status" value="1"/>
</dbReference>
<dbReference type="PANTHER" id="PTHR18934:SF145">
    <property type="entry name" value="ATP-DEPENDENT RNA HELICASE DHX57-RELATED"/>
    <property type="match status" value="1"/>
</dbReference>
<dbReference type="EC" id="3.6.4.13" evidence="1"/>
<dbReference type="Pfam" id="PF21010">
    <property type="entry name" value="HA2_C"/>
    <property type="match status" value="1"/>
</dbReference>
<name>A0A139A144_GONPJ</name>
<organism evidence="10 11">
    <name type="scientific">Gonapodya prolifera (strain JEL478)</name>
    <name type="common">Monoblepharis prolifera</name>
    <dbReference type="NCBI Taxonomy" id="1344416"/>
    <lineage>
        <taxon>Eukaryota</taxon>
        <taxon>Fungi</taxon>
        <taxon>Fungi incertae sedis</taxon>
        <taxon>Chytridiomycota</taxon>
        <taxon>Chytridiomycota incertae sedis</taxon>
        <taxon>Monoblepharidomycetes</taxon>
        <taxon>Monoblepharidales</taxon>
        <taxon>Gonapodyaceae</taxon>
        <taxon>Gonapodya</taxon>
    </lineage>
</organism>
<feature type="compositionally biased region" description="Polar residues" evidence="7">
    <location>
        <begin position="611"/>
        <end position="624"/>
    </location>
</feature>
<dbReference type="InterPro" id="IPR014001">
    <property type="entry name" value="Helicase_ATP-bd"/>
</dbReference>
<dbReference type="SUPFAM" id="SSF46934">
    <property type="entry name" value="UBA-like"/>
    <property type="match status" value="1"/>
</dbReference>
<feature type="compositionally biased region" description="Polar residues" evidence="7">
    <location>
        <begin position="581"/>
        <end position="591"/>
    </location>
</feature>
<dbReference type="InterPro" id="IPR016135">
    <property type="entry name" value="UBQ-conjugating_enzyme/RWD"/>
</dbReference>
<dbReference type="InterPro" id="IPR056890">
    <property type="entry name" value="UBA_DHX29-like"/>
</dbReference>
<dbReference type="SMART" id="SM00847">
    <property type="entry name" value="HA2"/>
    <property type="match status" value="1"/>
</dbReference>
<dbReference type="InterPro" id="IPR002464">
    <property type="entry name" value="DNA/RNA_helicase_DEAH_CS"/>
</dbReference>
<keyword evidence="2" id="KW-0547">Nucleotide-binding</keyword>
<dbReference type="SMART" id="SM00490">
    <property type="entry name" value="HELICc"/>
    <property type="match status" value="1"/>
</dbReference>
<accession>A0A139A144</accession>
<evidence type="ECO:0000259" key="8">
    <source>
        <dbReference type="PROSITE" id="PS51192"/>
    </source>
</evidence>
<dbReference type="InterPro" id="IPR001650">
    <property type="entry name" value="Helicase_C-like"/>
</dbReference>
<dbReference type="InterPro" id="IPR059023">
    <property type="entry name" value="RNA_hel_CTD"/>
</dbReference>
<keyword evidence="11" id="KW-1185">Reference proteome</keyword>
<dbReference type="InterPro" id="IPR006575">
    <property type="entry name" value="RWD_dom"/>
</dbReference>
<dbReference type="GO" id="GO:0016787">
    <property type="term" value="F:hydrolase activity"/>
    <property type="evidence" value="ECO:0007669"/>
    <property type="project" value="UniProtKB-KW"/>
</dbReference>
<dbReference type="InterPro" id="IPR048333">
    <property type="entry name" value="HA2_WH"/>
</dbReference>
<evidence type="ECO:0000256" key="7">
    <source>
        <dbReference type="SAM" id="MobiDB-lite"/>
    </source>
</evidence>
<dbReference type="Proteomes" id="UP000070544">
    <property type="component" value="Unassembled WGS sequence"/>
</dbReference>
<dbReference type="SUPFAM" id="SSF52540">
    <property type="entry name" value="P-loop containing nucleoside triphosphate hydrolases"/>
    <property type="match status" value="1"/>
</dbReference>
<feature type="compositionally biased region" description="Basic and acidic residues" evidence="7">
    <location>
        <begin position="183"/>
        <end position="209"/>
    </location>
</feature>
<dbReference type="PROSITE" id="PS51192">
    <property type="entry name" value="HELICASE_ATP_BIND_1"/>
    <property type="match status" value="1"/>
</dbReference>
<dbReference type="Pfam" id="PF04408">
    <property type="entry name" value="WHD_HA2"/>
    <property type="match status" value="1"/>
</dbReference>
<evidence type="ECO:0000313" key="11">
    <source>
        <dbReference type="Proteomes" id="UP000070544"/>
    </source>
</evidence>
<gene>
    <name evidence="10" type="ORF">M427DRAFT_127553</name>
</gene>
<feature type="compositionally biased region" description="Basic and acidic residues" evidence="7">
    <location>
        <begin position="627"/>
        <end position="645"/>
    </location>
</feature>
<feature type="region of interest" description="Disordered" evidence="7">
    <location>
        <begin position="885"/>
        <end position="914"/>
    </location>
</feature>
<sequence>MPPKKNKPGSAAPTSSSSAAASKQGSSSSRPSSAPLTPQQEREARQAAAQEQKKALFGNWTGKTPLSLLHEHCQRQGWNKPGFHSMRLHSGFQTNVTLSKEGQTVRIVPEGFFYKTDAESKHFAATYALHRVASARNLGTLLPPDHKSLWAQLNQMKQQLEQQNGREWVEFQYAADPFAAQVARERKREDDRKAKEKAVKERKEKERKVRASYPALHLNQELRKAVEDLIKRTGLSVEQLQPQEETVEENESDSDDSDSDTDAIAVAAHVASSSRASAPLNPARGSASTPPPKPSTPTPKAPTSRTSPLISSLSALGFHPSHVREALSHLPTPDQSTVLDWLLLHVPEEDLPARFMDKRYRTGLSASNLSPEELAVEYKVERLRKLGFSISAIRTALARNPSELTTLQQLVAELRPYNDTTEPDTSLTNDSAAEQESFLDRLEELTTLRAIFGDDFVYPAYADQIVFPSQSSMADEEPTETSIPITSISILLPSALPKNPSPPVLTLYFPPGSLYPRTPCVPIVSCDQVPAYVRLHLAAKLRQMARDMAGRSEVAGFEMAGWVERELEGVVKEPPLLVPQRSGNRNPSNGASRLDDGLTGSGDSASAEVALQNQKVQPPKSNTDFGGGKREQTKQKNGVSDDSRGNRNSGKDSAFAEDSSTTLPSKPASTNPLFREREAQRQKLPVWPHRSSVVNALQESKVVVVCGETGCGKSTQVPQFILDDVVQGNLGVVVTQPRRISAISLAERVAWERGEKVGDSVGYSIRGESVRSAKTRLTFVTTGVLLRRLQDAAGKGSLKGVGCIVVDEVHERGIDSDFLLIILRDILAQNPGLRVVLMSATVDSETFSQYFGGAPVLNIPGFTFPVKELFVNDVRRAIRGTNFPGANSWQELNDDDENAQEAQNRKKSKQDNRDEDQIDYQVVADLVRWISDEGDAIASVQDGTTDSTNRSVPPRMQDGVLGAVLIFMPGVAEIKRCIDAIRSTFNGAGMSSRFEILPLHANLSSQEQMSVFKPMKRGVRRIVVSTNVAETSVTIDGVIHVIDTGRVKETNFDPQTRMQSLVETWCSQASAKQRKGRAGRTRPGVCYKLYSARVASQTMIPFTVPEIVRTPLEQLCLAVKAMSIPSPADFLSKAPTPPSTEAINSALRVLFEVSAMDEKTGELTALGKHMANIPVDLRIAKILIIGAAFNCVESVAGIAACLSGKNPFVSPLDKRAEAEMARSRFATEKSDLLTVLKAFEEWSNLRKGGRGQEREFCEKNFLSRVSLLTAADLKDQFLEHLLDLGFIEKSYFSDTNNFSKMNTNSKNWRVVKSVIVAGLYPQILKIRHPETIYTQTLSGAFAQDPKPNQFRFFSRDQGRVFLHPSSINFGQFKYETDAFACYNSLVNTSKVFARDVTVVSSGWSILLFGGHIGVDHGAGLVRVNGWIVMRSFARIGVLANGLRKALDRVLAEKIEDPTRDIHENDAVRLIVNILANDGS</sequence>
<evidence type="ECO:0000256" key="6">
    <source>
        <dbReference type="ARBA" id="ARBA00047984"/>
    </source>
</evidence>
<dbReference type="Gene3D" id="3.10.110.10">
    <property type="entry name" value="Ubiquitin Conjugating Enzyme"/>
    <property type="match status" value="1"/>
</dbReference>
<dbReference type="OrthoDB" id="5600252at2759"/>
<dbReference type="GO" id="GO:0003723">
    <property type="term" value="F:RNA binding"/>
    <property type="evidence" value="ECO:0007669"/>
    <property type="project" value="TreeGrafter"/>
</dbReference>
<feature type="region of interest" description="Disordered" evidence="7">
    <location>
        <begin position="236"/>
        <end position="308"/>
    </location>
</feature>
<dbReference type="SUPFAM" id="SSF54768">
    <property type="entry name" value="dsRNA-binding domain-like"/>
    <property type="match status" value="1"/>
</dbReference>
<feature type="compositionally biased region" description="Pro residues" evidence="7">
    <location>
        <begin position="289"/>
        <end position="300"/>
    </location>
</feature>
<feature type="region of interest" description="Disordered" evidence="7">
    <location>
        <begin position="183"/>
        <end position="212"/>
    </location>
</feature>
<dbReference type="FunFam" id="1.20.120.1080:FF:000002">
    <property type="entry name" value="Putative ATP-dependent RNA helicase DHX36"/>
    <property type="match status" value="1"/>
</dbReference>
<keyword evidence="4" id="KW-0347">Helicase</keyword>
<keyword evidence="3 10" id="KW-0378">Hydrolase</keyword>
<dbReference type="Pfam" id="PF05773">
    <property type="entry name" value="RWD"/>
    <property type="match status" value="1"/>
</dbReference>
<dbReference type="Pfam" id="PF24385">
    <property type="entry name" value="DSRM_DHX29"/>
    <property type="match status" value="1"/>
</dbReference>
<dbReference type="EMBL" id="KQ965821">
    <property type="protein sequence ID" value="KXS10462.1"/>
    <property type="molecule type" value="Genomic_DNA"/>
</dbReference>
<dbReference type="PANTHER" id="PTHR18934">
    <property type="entry name" value="ATP-DEPENDENT RNA HELICASE"/>
    <property type="match status" value="1"/>
</dbReference>
<evidence type="ECO:0000256" key="5">
    <source>
        <dbReference type="ARBA" id="ARBA00022840"/>
    </source>
</evidence>
<feature type="domain" description="Helicase ATP-binding" evidence="8">
    <location>
        <begin position="694"/>
        <end position="860"/>
    </location>
</feature>
<dbReference type="Gene3D" id="1.20.120.1080">
    <property type="match status" value="1"/>
</dbReference>
<dbReference type="GO" id="GO:0005524">
    <property type="term" value="F:ATP binding"/>
    <property type="evidence" value="ECO:0007669"/>
    <property type="project" value="UniProtKB-KW"/>
</dbReference>
<evidence type="ECO:0000256" key="3">
    <source>
        <dbReference type="ARBA" id="ARBA00022801"/>
    </source>
</evidence>
<protein>
    <recommendedName>
        <fullName evidence="1">RNA helicase</fullName>
        <ecNumber evidence="1">3.6.4.13</ecNumber>
    </recommendedName>
</protein>
<dbReference type="Pfam" id="PF07717">
    <property type="entry name" value="OB_NTP_bind"/>
    <property type="match status" value="1"/>
</dbReference>
<reference evidence="10 11" key="1">
    <citation type="journal article" date="2015" name="Genome Biol. Evol.">
        <title>Phylogenomic analyses indicate that early fungi evolved digesting cell walls of algal ancestors of land plants.</title>
        <authorList>
            <person name="Chang Y."/>
            <person name="Wang S."/>
            <person name="Sekimoto S."/>
            <person name="Aerts A.L."/>
            <person name="Choi C."/>
            <person name="Clum A."/>
            <person name="LaButti K.M."/>
            <person name="Lindquist E.A."/>
            <person name="Yee Ngan C."/>
            <person name="Ohm R.A."/>
            <person name="Salamov A.A."/>
            <person name="Grigoriev I.V."/>
            <person name="Spatafora J.W."/>
            <person name="Berbee M.L."/>
        </authorList>
    </citation>
    <scope>NUCLEOTIDE SEQUENCE [LARGE SCALE GENOMIC DNA]</scope>
    <source>
        <strain evidence="10 11">JEL478</strain>
    </source>
</reference>
<feature type="region of interest" description="Disordered" evidence="7">
    <location>
        <begin position="1"/>
        <end position="52"/>
    </location>
</feature>
<dbReference type="GO" id="GO:1990904">
    <property type="term" value="C:ribonucleoprotein complex"/>
    <property type="evidence" value="ECO:0007669"/>
    <property type="project" value="UniProtKB-ARBA"/>
</dbReference>
<feature type="compositionally biased region" description="Low complexity" evidence="7">
    <location>
        <begin position="10"/>
        <end position="35"/>
    </location>
</feature>
<dbReference type="InterPro" id="IPR009060">
    <property type="entry name" value="UBA-like_sf"/>
</dbReference>
<dbReference type="InterPro" id="IPR056328">
    <property type="entry name" value="DSRM_DHX29"/>
</dbReference>
<dbReference type="Gene3D" id="3.40.50.300">
    <property type="entry name" value="P-loop containing nucleotide triphosphate hydrolases"/>
    <property type="match status" value="2"/>
</dbReference>
<evidence type="ECO:0000256" key="2">
    <source>
        <dbReference type="ARBA" id="ARBA00022741"/>
    </source>
</evidence>
<dbReference type="InterPro" id="IPR011709">
    <property type="entry name" value="DEAD-box_helicase_OB_fold"/>
</dbReference>
<dbReference type="InterPro" id="IPR011545">
    <property type="entry name" value="DEAD/DEAH_box_helicase_dom"/>
</dbReference>
<feature type="compositionally biased region" description="Acidic residues" evidence="7">
    <location>
        <begin position="245"/>
        <end position="261"/>
    </location>
</feature>
<feature type="compositionally biased region" description="Polar residues" evidence="7">
    <location>
        <begin position="658"/>
        <end position="672"/>
    </location>
</feature>
<dbReference type="InterPro" id="IPR007502">
    <property type="entry name" value="Helicase-assoc_dom"/>
</dbReference>
<dbReference type="STRING" id="1344416.A0A139A144"/>
<feature type="compositionally biased region" description="Low complexity" evidence="7">
    <location>
        <begin position="262"/>
        <end position="278"/>
    </location>
</feature>
<evidence type="ECO:0000256" key="1">
    <source>
        <dbReference type="ARBA" id="ARBA00012552"/>
    </source>
</evidence>
<feature type="region of interest" description="Disordered" evidence="7">
    <location>
        <begin position="574"/>
        <end position="673"/>
    </location>
</feature>
<dbReference type="Pfam" id="PF24899">
    <property type="entry name" value="UBA_DHX29"/>
    <property type="match status" value="1"/>
</dbReference>
<feature type="domain" description="Helicase C-terminal" evidence="9">
    <location>
        <begin position="955"/>
        <end position="1123"/>
    </location>
</feature>
<dbReference type="CDD" id="cd18791">
    <property type="entry name" value="SF2_C_RHA"/>
    <property type="match status" value="1"/>
</dbReference>
<dbReference type="CDD" id="cd17917">
    <property type="entry name" value="DEXHc_RHA-like"/>
    <property type="match status" value="1"/>
</dbReference>
<dbReference type="PROSITE" id="PS51194">
    <property type="entry name" value="HELICASE_CTER"/>
    <property type="match status" value="1"/>
</dbReference>
<proteinExistence type="predicted"/>
<comment type="catalytic activity">
    <reaction evidence="6">
        <text>ATP + H2O = ADP + phosphate + H(+)</text>
        <dbReference type="Rhea" id="RHEA:13065"/>
        <dbReference type="ChEBI" id="CHEBI:15377"/>
        <dbReference type="ChEBI" id="CHEBI:15378"/>
        <dbReference type="ChEBI" id="CHEBI:30616"/>
        <dbReference type="ChEBI" id="CHEBI:43474"/>
        <dbReference type="ChEBI" id="CHEBI:456216"/>
        <dbReference type="EC" id="3.6.4.13"/>
    </reaction>
</comment>